<keyword evidence="4" id="KW-0539">Nucleus</keyword>
<keyword evidence="3" id="KW-0677">Repeat</keyword>
<feature type="compositionally biased region" description="Acidic residues" evidence="7">
    <location>
        <begin position="688"/>
        <end position="768"/>
    </location>
</feature>
<dbReference type="GO" id="GO:0032040">
    <property type="term" value="C:small-subunit processome"/>
    <property type="evidence" value="ECO:0007669"/>
    <property type="project" value="UniProtKB-ARBA"/>
</dbReference>
<dbReference type="OrthoDB" id="30195at2759"/>
<name>A0A8H5C8P3_9AGAR</name>
<organism evidence="9 10">
    <name type="scientific">Ephemerocybe angulata</name>
    <dbReference type="NCBI Taxonomy" id="980116"/>
    <lineage>
        <taxon>Eukaryota</taxon>
        <taxon>Fungi</taxon>
        <taxon>Dikarya</taxon>
        <taxon>Basidiomycota</taxon>
        <taxon>Agaricomycotina</taxon>
        <taxon>Agaricomycetes</taxon>
        <taxon>Agaricomycetidae</taxon>
        <taxon>Agaricales</taxon>
        <taxon>Agaricineae</taxon>
        <taxon>Psathyrellaceae</taxon>
        <taxon>Ephemerocybe</taxon>
    </lineage>
</organism>
<feature type="region of interest" description="Disordered" evidence="7">
    <location>
        <begin position="481"/>
        <end position="516"/>
    </location>
</feature>
<comment type="similarity">
    <text evidence="5">Belongs to the UTP5 family.</text>
</comment>
<feature type="compositionally biased region" description="Basic residues" evidence="7">
    <location>
        <begin position="1"/>
        <end position="16"/>
    </location>
</feature>
<keyword evidence="10" id="KW-1185">Reference proteome</keyword>
<dbReference type="PANTHER" id="PTHR44267:SF1">
    <property type="entry name" value="WD REPEAT-CONTAINING PROTEIN 43"/>
    <property type="match status" value="1"/>
</dbReference>
<feature type="region of interest" description="Disordered" evidence="7">
    <location>
        <begin position="93"/>
        <end position="113"/>
    </location>
</feature>
<feature type="region of interest" description="Disordered" evidence="7">
    <location>
        <begin position="428"/>
        <end position="458"/>
    </location>
</feature>
<feature type="compositionally biased region" description="Basic and acidic residues" evidence="7">
    <location>
        <begin position="678"/>
        <end position="687"/>
    </location>
</feature>
<sequence>MASLKKNSKKQPKPSKSRPASTAAISQPLVEDAALQSSRSAFSEDGHLFAYVALTVDKHRLRVYNTASGQSLAEYTQDGARISHLSWGSFNFSSEPQTDTPSKKKRKKRSSMATAELAPLVSTEVAVLGLSDGSISFFSPSHARVLRTLSHPSSSTPILAVAAAEGPNPFTVWSSSEDGTVRCWDIQKNEVLESWKTEDRIPYTSLSVKPTGEDGRTDLLAAHHNIRLLSHVADSTNIAASKKPAQVASYTGHASSITLTAWAGSQTPPERFVSMAEGDRYLYVWDVESGTSTDGKAAASIPLDSDARTFSFSKSSQTLATLSASGKISIYPIPEELSPPANTSRVSHKLPTILPRSNITAVSKNSASSAPLVNVTFSSTDASSITVARLAKGVRPVFNSIKFIDAAGHYISDIQLDEVDVSTLKDATTTTTSQRYSESSAAVVGTGTGIGPNEADDDIAMRDVDGNLEVDLAELSLGQRLTAVDGPAEGESDDSDNGNSPRKSSSKAKAKASSANVVPANSLTRTLIQALHSSDARLLETCLAHSDPTLIQNTVRRLPPQLAVPLITACTERLGRGGRAANMKGGGGGASAQRGTGLVIWIKTVLAVHAGHLMTIPDLVARLSGLYATITARLALHENLLSLNGKLDMVLSQVELRSSAAPAPLSVKKGKTKSRNGQKSEAKRYVEGESESSDVEDGDVDVEIDSGDDEGSVEDVELGGDSDEDESEEDEDEDSDGDEDDDASVNGFIDEEAEEWTDEDDEDDDFSE</sequence>
<comment type="caution">
    <text evidence="9">The sequence shown here is derived from an EMBL/GenBank/DDBJ whole genome shotgun (WGS) entry which is preliminary data.</text>
</comment>
<feature type="domain" description="Small-subunit processome Utp12" evidence="8">
    <location>
        <begin position="535"/>
        <end position="652"/>
    </location>
</feature>
<dbReference type="InterPro" id="IPR052414">
    <property type="entry name" value="U3_snoRNA-assoc_WDR"/>
</dbReference>
<feature type="repeat" description="WD" evidence="6">
    <location>
        <begin position="174"/>
        <end position="194"/>
    </location>
</feature>
<reference evidence="9 10" key="1">
    <citation type="journal article" date="2020" name="ISME J.">
        <title>Uncovering the hidden diversity of litter-decomposition mechanisms in mushroom-forming fungi.</title>
        <authorList>
            <person name="Floudas D."/>
            <person name="Bentzer J."/>
            <person name="Ahren D."/>
            <person name="Johansson T."/>
            <person name="Persson P."/>
            <person name="Tunlid A."/>
        </authorList>
    </citation>
    <scope>NUCLEOTIDE SEQUENCE [LARGE SCALE GENOMIC DNA]</scope>
    <source>
        <strain evidence="9 10">CBS 175.51</strain>
    </source>
</reference>
<evidence type="ECO:0000256" key="1">
    <source>
        <dbReference type="ARBA" id="ARBA00004123"/>
    </source>
</evidence>
<dbReference type="InterPro" id="IPR015943">
    <property type="entry name" value="WD40/YVTN_repeat-like_dom_sf"/>
</dbReference>
<evidence type="ECO:0000256" key="5">
    <source>
        <dbReference type="ARBA" id="ARBA00038335"/>
    </source>
</evidence>
<dbReference type="Pfam" id="PF04003">
    <property type="entry name" value="Utp12"/>
    <property type="match status" value="1"/>
</dbReference>
<evidence type="ECO:0000256" key="6">
    <source>
        <dbReference type="PROSITE-ProRule" id="PRU00221"/>
    </source>
</evidence>
<evidence type="ECO:0000313" key="10">
    <source>
        <dbReference type="Proteomes" id="UP000541558"/>
    </source>
</evidence>
<evidence type="ECO:0000256" key="4">
    <source>
        <dbReference type="ARBA" id="ARBA00023242"/>
    </source>
</evidence>
<evidence type="ECO:0000256" key="2">
    <source>
        <dbReference type="ARBA" id="ARBA00022574"/>
    </source>
</evidence>
<gene>
    <name evidence="9" type="ORF">D9611_003432</name>
</gene>
<dbReference type="GO" id="GO:0000462">
    <property type="term" value="P:maturation of SSU-rRNA from tricistronic rRNA transcript (SSU-rRNA, 5.8S rRNA, LSU-rRNA)"/>
    <property type="evidence" value="ECO:0007669"/>
    <property type="project" value="TreeGrafter"/>
</dbReference>
<evidence type="ECO:0000259" key="8">
    <source>
        <dbReference type="Pfam" id="PF04003"/>
    </source>
</evidence>
<dbReference type="InterPro" id="IPR007148">
    <property type="entry name" value="SSU_processome_Utp12"/>
</dbReference>
<dbReference type="PROSITE" id="PS50082">
    <property type="entry name" value="WD_REPEATS_2"/>
    <property type="match status" value="1"/>
</dbReference>
<comment type="subcellular location">
    <subcellularLocation>
        <location evidence="1">Nucleus</location>
    </subcellularLocation>
</comment>
<dbReference type="Proteomes" id="UP000541558">
    <property type="component" value="Unassembled WGS sequence"/>
</dbReference>
<evidence type="ECO:0000256" key="7">
    <source>
        <dbReference type="SAM" id="MobiDB-lite"/>
    </source>
</evidence>
<dbReference type="Gene3D" id="2.130.10.10">
    <property type="entry name" value="YVTN repeat-like/Quinoprotein amine dehydrogenase"/>
    <property type="match status" value="2"/>
</dbReference>
<feature type="region of interest" description="Disordered" evidence="7">
    <location>
        <begin position="1"/>
        <end position="27"/>
    </location>
</feature>
<dbReference type="SUPFAM" id="SSF50978">
    <property type="entry name" value="WD40 repeat-like"/>
    <property type="match status" value="1"/>
</dbReference>
<dbReference type="PANTHER" id="PTHR44267">
    <property type="entry name" value="WD REPEAT-CONTAINING PROTEIN 43"/>
    <property type="match status" value="1"/>
</dbReference>
<dbReference type="AlphaFoldDB" id="A0A8H5C8P3"/>
<proteinExistence type="inferred from homology"/>
<dbReference type="PROSITE" id="PS00678">
    <property type="entry name" value="WD_REPEATS_1"/>
    <property type="match status" value="1"/>
</dbReference>
<accession>A0A8H5C8P3</accession>
<dbReference type="EMBL" id="JAACJK010000057">
    <property type="protein sequence ID" value="KAF5337174.1"/>
    <property type="molecule type" value="Genomic_DNA"/>
</dbReference>
<evidence type="ECO:0000313" key="9">
    <source>
        <dbReference type="EMBL" id="KAF5337174.1"/>
    </source>
</evidence>
<dbReference type="SMART" id="SM00320">
    <property type="entry name" value="WD40"/>
    <property type="match status" value="3"/>
</dbReference>
<dbReference type="InterPro" id="IPR036322">
    <property type="entry name" value="WD40_repeat_dom_sf"/>
</dbReference>
<feature type="region of interest" description="Disordered" evidence="7">
    <location>
        <begin position="661"/>
        <end position="768"/>
    </location>
</feature>
<dbReference type="InterPro" id="IPR019775">
    <property type="entry name" value="WD40_repeat_CS"/>
</dbReference>
<dbReference type="InterPro" id="IPR001680">
    <property type="entry name" value="WD40_rpt"/>
</dbReference>
<keyword evidence="2 6" id="KW-0853">WD repeat</keyword>
<protein>
    <recommendedName>
        <fullName evidence="8">Small-subunit processome Utp12 domain-containing protein</fullName>
    </recommendedName>
</protein>
<evidence type="ECO:0000256" key="3">
    <source>
        <dbReference type="ARBA" id="ARBA00022737"/>
    </source>
</evidence>